<protein>
    <submittedName>
        <fullName evidence="2">Uncharacterized protein</fullName>
    </submittedName>
</protein>
<accession>A0A7V6U1V2</accession>
<feature type="region of interest" description="Disordered" evidence="1">
    <location>
        <begin position="1"/>
        <end position="20"/>
    </location>
</feature>
<dbReference type="AlphaFoldDB" id="A0A7V6U1V2"/>
<name>A0A7V6U1V2_9HYPH</name>
<evidence type="ECO:0000256" key="1">
    <source>
        <dbReference type="SAM" id="MobiDB-lite"/>
    </source>
</evidence>
<dbReference type="EMBL" id="DUMN01000660">
    <property type="protein sequence ID" value="HHV70491.1"/>
    <property type="molecule type" value="Genomic_DNA"/>
</dbReference>
<organism evidence="2 3">
    <name type="scientific">Brucella intermedia</name>
    <dbReference type="NCBI Taxonomy" id="94625"/>
    <lineage>
        <taxon>Bacteria</taxon>
        <taxon>Pseudomonadati</taxon>
        <taxon>Pseudomonadota</taxon>
        <taxon>Alphaproteobacteria</taxon>
        <taxon>Hyphomicrobiales</taxon>
        <taxon>Brucellaceae</taxon>
        <taxon>Brucella/Ochrobactrum group</taxon>
        <taxon>Brucella</taxon>
    </lineage>
</organism>
<feature type="compositionally biased region" description="Basic and acidic residues" evidence="1">
    <location>
        <begin position="1"/>
        <end position="13"/>
    </location>
</feature>
<dbReference type="Proteomes" id="UP000551563">
    <property type="component" value="Unassembled WGS sequence"/>
</dbReference>
<sequence length="63" mass="7215">MTELKNHHNDARLAPRGIPRTLPAEAIAQSLKARLTKDFSDEREEQFSELLARLEQAEKKDLS</sequence>
<gene>
    <name evidence="2" type="ORF">GXX48_23110</name>
</gene>
<evidence type="ECO:0000313" key="2">
    <source>
        <dbReference type="EMBL" id="HHV70491.1"/>
    </source>
</evidence>
<reference evidence="2 3" key="1">
    <citation type="journal article" date="2020" name="Biotechnol. Biofuels">
        <title>New insights from the biogas microbiome by comprehensive genome-resolved metagenomics of nearly 1600 species originating from multiple anaerobic digesters.</title>
        <authorList>
            <person name="Campanaro S."/>
            <person name="Treu L."/>
            <person name="Rodriguez-R L.M."/>
            <person name="Kovalovszki A."/>
            <person name="Ziels R.M."/>
            <person name="Maus I."/>
            <person name="Zhu X."/>
            <person name="Kougias P.G."/>
            <person name="Basile A."/>
            <person name="Luo G."/>
            <person name="Schluter A."/>
            <person name="Konstantinidis K.T."/>
            <person name="Angelidaki I."/>
        </authorList>
    </citation>
    <scope>NUCLEOTIDE SEQUENCE [LARGE SCALE GENOMIC DNA]</scope>
    <source>
        <strain evidence="2">AS04akNAM_66</strain>
    </source>
</reference>
<proteinExistence type="predicted"/>
<comment type="caution">
    <text evidence="2">The sequence shown here is derived from an EMBL/GenBank/DDBJ whole genome shotgun (WGS) entry which is preliminary data.</text>
</comment>
<evidence type="ECO:0000313" key="3">
    <source>
        <dbReference type="Proteomes" id="UP000551563"/>
    </source>
</evidence>